<dbReference type="NCBIfam" id="TIGR01646">
    <property type="entry name" value="vgr_GE"/>
    <property type="match status" value="1"/>
</dbReference>
<dbReference type="PANTHER" id="PTHR32305">
    <property type="match status" value="1"/>
</dbReference>
<evidence type="ECO:0000256" key="2">
    <source>
        <dbReference type="ARBA" id="ARBA00005558"/>
    </source>
</evidence>
<dbReference type="NCBIfam" id="TIGR03361">
    <property type="entry name" value="VI_Rhs_Vgr"/>
    <property type="match status" value="1"/>
</dbReference>
<dbReference type="InterPro" id="IPR037026">
    <property type="entry name" value="Vgr_OB-fold_dom_sf"/>
</dbReference>
<dbReference type="EMBL" id="JANFQO010000015">
    <property type="protein sequence ID" value="MCQ4166200.1"/>
    <property type="molecule type" value="Genomic_DNA"/>
</dbReference>
<evidence type="ECO:0000256" key="4">
    <source>
        <dbReference type="SAM" id="MobiDB-lite"/>
    </source>
</evidence>
<keyword evidence="8" id="KW-1185">Reference proteome</keyword>
<dbReference type="SUPFAM" id="SSF69349">
    <property type="entry name" value="Phage fibre proteins"/>
    <property type="match status" value="2"/>
</dbReference>
<dbReference type="Pfam" id="PF05954">
    <property type="entry name" value="Phage_GPD"/>
    <property type="match status" value="1"/>
</dbReference>
<reference evidence="7" key="1">
    <citation type="submission" date="2022-07" db="EMBL/GenBank/DDBJ databases">
        <title>Tahibacter sp., a new gammaproteobacterium isolated from the silt sample collected at pig farm.</title>
        <authorList>
            <person name="Chen H."/>
        </authorList>
    </citation>
    <scope>NUCLEOTIDE SEQUENCE</scope>
    <source>
        <strain evidence="7">P2K</strain>
    </source>
</reference>
<dbReference type="Gene3D" id="2.30.110.50">
    <property type="match status" value="1"/>
</dbReference>
<organism evidence="7 8">
    <name type="scientific">Tahibacter harae</name>
    <dbReference type="NCBI Taxonomy" id="2963937"/>
    <lineage>
        <taxon>Bacteria</taxon>
        <taxon>Pseudomonadati</taxon>
        <taxon>Pseudomonadota</taxon>
        <taxon>Gammaproteobacteria</taxon>
        <taxon>Lysobacterales</taxon>
        <taxon>Rhodanobacteraceae</taxon>
        <taxon>Tahibacter</taxon>
    </lineage>
</organism>
<comment type="similarity">
    <text evidence="2">Belongs to the VgrG protein family.</text>
</comment>
<evidence type="ECO:0000259" key="6">
    <source>
        <dbReference type="Pfam" id="PF22178"/>
    </source>
</evidence>
<evidence type="ECO:0000313" key="8">
    <source>
        <dbReference type="Proteomes" id="UP001165498"/>
    </source>
</evidence>
<dbReference type="InterPro" id="IPR017847">
    <property type="entry name" value="T6SS_RhsGE_Vgr_subset"/>
</dbReference>
<comment type="caution">
    <text evidence="7">The sequence shown here is derived from an EMBL/GenBank/DDBJ whole genome shotgun (WGS) entry which is preliminary data.</text>
</comment>
<feature type="region of interest" description="Disordered" evidence="4">
    <location>
        <begin position="347"/>
        <end position="368"/>
    </location>
</feature>
<comment type="subcellular location">
    <subcellularLocation>
        <location evidence="1">Secreted</location>
    </subcellularLocation>
</comment>
<keyword evidence="3" id="KW-0964">Secreted</keyword>
<dbReference type="SUPFAM" id="SSF69255">
    <property type="entry name" value="gp5 N-terminal domain-like"/>
    <property type="match status" value="1"/>
</dbReference>
<sequence length="853" mass="94512">MNRALNVTTPLGPEVLRFDSLQGREALSQLFDFQLTLKSEEKGLSADDLLGRPITVDLELEGGARRHLNGQCIHFRSAGRRGKQHLYAAQLRPWLWYATRRSDYRIFQGQTTPEIVRQVLAMYPFPTKWLLSRSYRKWNYCVQYRETDANFVQRLLEHEGIWFWFEHSAGEHTLVLTDDIGLASPYPGYAKIPFYPHDTTVPDKDHLHGWAAAGTVQSGKYFARDYNFVMPAADLTTQRVRPAGHPHASYDIFDYPGSYPTLGEGDPYARVRLEELQASHKRSHGQGRARGLAPGRLFTLEKHVVGDYNKEYLVVGAEYDFSDNDYDGNEDSTEHRLTIAAEVHPTDQPYRPERRTPKPHTMGPESAVVTGPAGQEIYTNEHGQVKVQFHWDRYGKKDENSSCWIRVSHPWAGTGFGGVHIPRIGQEVLVDHLNGDPDQPIIVGRVYNTNNPHPWGLPANATQSGFLSRSSMGGHSQNANAFRFEDKKGEEQVWLHAEKNQDIEVENDETHWVGHDRAKTIDHDETVHVKHDRTETVDHNETITVHNDRTETVDGFETITIHKDRNETVDGHETITIHKNRTGTVDQNETLTVHQNRTRSVDGNETVTVRRNRSKKVNKSENDKIGKNWAIKVGRLKTETIGLANIESVGLARMSTIGMAYSLNVGLMMNTAVGNKSNTFVGSEESTRIGKKSTLDVGKQLQTTVGERREDKTGKVHRIEVGEHFELVCGGSKIVLKADGTIYLEGKMIHLLGSAEVNADGGDVYINCGKAQSAPAAPPPEEEKEAAAAPAEAAAGDGVMGALGNLMDKAGSVLGVVRQLDGIAQMAGGAGFLGGAGQALGAVQTVAGMVGKQ</sequence>
<dbReference type="SUPFAM" id="SSF69279">
    <property type="entry name" value="Phage tail proteins"/>
    <property type="match status" value="2"/>
</dbReference>
<dbReference type="InterPro" id="IPR006531">
    <property type="entry name" value="Gp5/Vgr_OB"/>
</dbReference>
<gene>
    <name evidence="7" type="primary">vgrG</name>
    <name evidence="7" type="ORF">NM961_15880</name>
</gene>
<dbReference type="PANTHER" id="PTHR32305:SF15">
    <property type="entry name" value="PROTEIN RHSA-RELATED"/>
    <property type="match status" value="1"/>
</dbReference>
<dbReference type="RefSeq" id="WP_255915392.1">
    <property type="nucleotide sequence ID" value="NZ_JANFQO010000015.1"/>
</dbReference>
<dbReference type="InterPro" id="IPR010609">
    <property type="entry name" value="Gp5_C"/>
</dbReference>
<protein>
    <submittedName>
        <fullName evidence="7">Type VI secretion system tip protein VgrG</fullName>
    </submittedName>
</protein>
<dbReference type="Pfam" id="PF06715">
    <property type="entry name" value="Gp5_C"/>
    <property type="match status" value="1"/>
</dbReference>
<dbReference type="Gene3D" id="3.55.50.10">
    <property type="entry name" value="Baseplate protein-like domains"/>
    <property type="match status" value="1"/>
</dbReference>
<dbReference type="InterPro" id="IPR050708">
    <property type="entry name" value="T6SS_VgrG/RHS"/>
</dbReference>
<proteinExistence type="inferred from homology"/>
<name>A0ABT1QV95_9GAMM</name>
<accession>A0ABT1QV95</accession>
<dbReference type="Gene3D" id="4.10.220.110">
    <property type="match status" value="1"/>
</dbReference>
<evidence type="ECO:0000256" key="1">
    <source>
        <dbReference type="ARBA" id="ARBA00004613"/>
    </source>
</evidence>
<dbReference type="Pfam" id="PF04717">
    <property type="entry name" value="Phage_base_V"/>
    <property type="match status" value="1"/>
</dbReference>
<evidence type="ECO:0000256" key="3">
    <source>
        <dbReference type="ARBA" id="ARBA00022525"/>
    </source>
</evidence>
<dbReference type="Gene3D" id="2.40.50.230">
    <property type="entry name" value="Gp5 N-terminal domain"/>
    <property type="match status" value="1"/>
</dbReference>
<dbReference type="InterPro" id="IPR006533">
    <property type="entry name" value="T6SS_Vgr_RhsGE"/>
</dbReference>
<evidence type="ECO:0000313" key="7">
    <source>
        <dbReference type="EMBL" id="MCQ4166200.1"/>
    </source>
</evidence>
<dbReference type="Proteomes" id="UP001165498">
    <property type="component" value="Unassembled WGS sequence"/>
</dbReference>
<evidence type="ECO:0000259" key="5">
    <source>
        <dbReference type="Pfam" id="PF04717"/>
    </source>
</evidence>
<dbReference type="InterPro" id="IPR054030">
    <property type="entry name" value="Gp5_Vgr_C"/>
</dbReference>
<feature type="domain" description="Gp5/Type VI secretion system Vgr C-terminal trimerisation" evidence="6">
    <location>
        <begin position="464"/>
        <end position="577"/>
    </location>
</feature>
<feature type="domain" description="Gp5/Type VI secretion system Vgr protein OB-fold" evidence="5">
    <location>
        <begin position="382"/>
        <end position="447"/>
    </location>
</feature>
<dbReference type="Pfam" id="PF22178">
    <property type="entry name" value="Gp5_trimer_C"/>
    <property type="match status" value="1"/>
</dbReference>